<dbReference type="PROSITE" id="PS51257">
    <property type="entry name" value="PROKAR_LIPOPROTEIN"/>
    <property type="match status" value="1"/>
</dbReference>
<reference evidence="2" key="1">
    <citation type="journal article" date="2019" name="Plant Biotechnol. J.">
        <title>Genome sequencing of the Australian wild diploid species Gossypium australe highlights disease resistance and delayed gland morphogenesis.</title>
        <authorList>
            <person name="Cai Y."/>
            <person name="Cai X."/>
            <person name="Wang Q."/>
            <person name="Wang P."/>
            <person name="Zhang Y."/>
            <person name="Cai C."/>
            <person name="Xu Y."/>
            <person name="Wang K."/>
            <person name="Zhou Z."/>
            <person name="Wang C."/>
            <person name="Geng S."/>
            <person name="Li B."/>
            <person name="Dong Q."/>
            <person name="Hou Y."/>
            <person name="Wang H."/>
            <person name="Ai P."/>
            <person name="Liu Z."/>
            <person name="Yi F."/>
            <person name="Sun M."/>
            <person name="An G."/>
            <person name="Cheng J."/>
            <person name="Zhang Y."/>
            <person name="Shi Q."/>
            <person name="Xie Y."/>
            <person name="Shi X."/>
            <person name="Chang Y."/>
            <person name="Huang F."/>
            <person name="Chen Y."/>
            <person name="Hong S."/>
            <person name="Mi L."/>
            <person name="Sun Q."/>
            <person name="Zhang L."/>
            <person name="Zhou B."/>
            <person name="Peng R."/>
            <person name="Zhang X."/>
            <person name="Liu F."/>
        </authorList>
    </citation>
    <scope>NUCLEOTIDE SEQUENCE [LARGE SCALE GENOMIC DNA]</scope>
    <source>
        <strain evidence="2">cv. PA1801</strain>
    </source>
</reference>
<dbReference type="InterPro" id="IPR012337">
    <property type="entry name" value="RNaseH-like_sf"/>
</dbReference>
<protein>
    <submittedName>
        <fullName evidence="1">RNA-directed DNA polymerase (Reverse transcriptase), Ribonuclease H</fullName>
    </submittedName>
</protein>
<dbReference type="PANTHER" id="PTHR48475">
    <property type="entry name" value="RIBONUCLEASE H"/>
    <property type="match status" value="1"/>
</dbReference>
<dbReference type="PANTHER" id="PTHR48475:SF1">
    <property type="entry name" value="RNASE H TYPE-1 DOMAIN-CONTAINING PROTEIN"/>
    <property type="match status" value="1"/>
</dbReference>
<dbReference type="EMBL" id="SMMG02000007">
    <property type="protein sequence ID" value="KAA3466833.1"/>
    <property type="molecule type" value="Genomic_DNA"/>
</dbReference>
<dbReference type="Proteomes" id="UP000325315">
    <property type="component" value="Unassembled WGS sequence"/>
</dbReference>
<dbReference type="GO" id="GO:0003676">
    <property type="term" value="F:nucleic acid binding"/>
    <property type="evidence" value="ECO:0007669"/>
    <property type="project" value="InterPro"/>
</dbReference>
<keyword evidence="1" id="KW-0548">Nucleotidyltransferase</keyword>
<dbReference type="Gene3D" id="3.30.420.10">
    <property type="entry name" value="Ribonuclease H-like superfamily/Ribonuclease H"/>
    <property type="match status" value="1"/>
</dbReference>
<keyword evidence="1" id="KW-0808">Transferase</keyword>
<evidence type="ECO:0000313" key="1">
    <source>
        <dbReference type="EMBL" id="KAA3466833.1"/>
    </source>
</evidence>
<accession>A0A5B6VCL2</accession>
<comment type="caution">
    <text evidence="1">The sequence shown here is derived from an EMBL/GenBank/DDBJ whole genome shotgun (WGS) entry which is preliminary data.</text>
</comment>
<organism evidence="1 2">
    <name type="scientific">Gossypium australe</name>
    <dbReference type="NCBI Taxonomy" id="47621"/>
    <lineage>
        <taxon>Eukaryota</taxon>
        <taxon>Viridiplantae</taxon>
        <taxon>Streptophyta</taxon>
        <taxon>Embryophyta</taxon>
        <taxon>Tracheophyta</taxon>
        <taxon>Spermatophyta</taxon>
        <taxon>Magnoliopsida</taxon>
        <taxon>eudicotyledons</taxon>
        <taxon>Gunneridae</taxon>
        <taxon>Pentapetalae</taxon>
        <taxon>rosids</taxon>
        <taxon>malvids</taxon>
        <taxon>Malvales</taxon>
        <taxon>Malvaceae</taxon>
        <taxon>Malvoideae</taxon>
        <taxon>Gossypium</taxon>
    </lineage>
</organism>
<dbReference type="AlphaFoldDB" id="A0A5B6VCL2"/>
<keyword evidence="2" id="KW-1185">Reference proteome</keyword>
<name>A0A5B6VCL2_9ROSI</name>
<gene>
    <name evidence="1" type="ORF">EPI10_001898</name>
</gene>
<dbReference type="GO" id="GO:0003964">
    <property type="term" value="F:RNA-directed DNA polymerase activity"/>
    <property type="evidence" value="ECO:0007669"/>
    <property type="project" value="UniProtKB-KW"/>
</dbReference>
<sequence>MPNLWRQNSCVSLTSSCYDFSMAFFYMGHGCYWADIAKSFQWASIKYHNSSPYHPKTNDLVEATNKNIKKIVGKMAETYKDWHKKLPFALYAYRTFVRTSTGTTPFSLVYGVLRIEVEIPSLRVLSKLKLDEVEWIQSRYDQLNLIEENRLKAIRHGQIYQKQMMRVYDKKVRPKAFYEVDLVLKMILLIQKDFREKWMPNWD</sequence>
<proteinExistence type="predicted"/>
<dbReference type="InterPro" id="IPR036397">
    <property type="entry name" value="RNaseH_sf"/>
</dbReference>
<evidence type="ECO:0000313" key="2">
    <source>
        <dbReference type="Proteomes" id="UP000325315"/>
    </source>
</evidence>
<keyword evidence="1" id="KW-0695">RNA-directed DNA polymerase</keyword>
<dbReference type="SUPFAM" id="SSF53098">
    <property type="entry name" value="Ribonuclease H-like"/>
    <property type="match status" value="1"/>
</dbReference>
<dbReference type="OrthoDB" id="1162996at2759"/>